<evidence type="ECO:0000313" key="3">
    <source>
        <dbReference type="Proteomes" id="UP001596139"/>
    </source>
</evidence>
<name>A0ABW1MT09_9ACTN</name>
<dbReference type="Proteomes" id="UP001596139">
    <property type="component" value="Unassembled WGS sequence"/>
</dbReference>
<evidence type="ECO:0000313" key="2">
    <source>
        <dbReference type="EMBL" id="MFC6066428.1"/>
    </source>
</evidence>
<dbReference type="EMBL" id="JBHSPX010000008">
    <property type="protein sequence ID" value="MFC6066428.1"/>
    <property type="molecule type" value="Genomic_DNA"/>
</dbReference>
<protein>
    <recommendedName>
        <fullName evidence="4">Lipoprotein</fullName>
    </recommendedName>
</protein>
<dbReference type="RefSeq" id="WP_031061873.1">
    <property type="nucleotide sequence ID" value="NZ_JBHSPX010000008.1"/>
</dbReference>
<proteinExistence type="predicted"/>
<evidence type="ECO:0008006" key="4">
    <source>
        <dbReference type="Google" id="ProtNLM"/>
    </source>
</evidence>
<feature type="region of interest" description="Disordered" evidence="1">
    <location>
        <begin position="44"/>
        <end position="110"/>
    </location>
</feature>
<gene>
    <name evidence="2" type="ORF">ACFP4F_28320</name>
</gene>
<feature type="compositionally biased region" description="Low complexity" evidence="1">
    <location>
        <begin position="55"/>
        <end position="92"/>
    </location>
</feature>
<feature type="compositionally biased region" description="Gly residues" evidence="1">
    <location>
        <begin position="44"/>
        <end position="54"/>
    </location>
</feature>
<reference evidence="3" key="1">
    <citation type="journal article" date="2019" name="Int. J. Syst. Evol. Microbiol.">
        <title>The Global Catalogue of Microorganisms (GCM) 10K type strain sequencing project: providing services to taxonomists for standard genome sequencing and annotation.</title>
        <authorList>
            <consortium name="The Broad Institute Genomics Platform"/>
            <consortium name="The Broad Institute Genome Sequencing Center for Infectious Disease"/>
            <person name="Wu L."/>
            <person name="Ma J."/>
        </authorList>
    </citation>
    <scope>NUCLEOTIDE SEQUENCE [LARGE SCALE GENOMIC DNA]</scope>
    <source>
        <strain evidence="3">CGMCC 1.15180</strain>
    </source>
</reference>
<comment type="caution">
    <text evidence="2">The sequence shown here is derived from an EMBL/GenBank/DDBJ whole genome shotgun (WGS) entry which is preliminary data.</text>
</comment>
<sequence>MNTATTATATNRFRGRGRAGRRITATIVVAAALGLGVTACGQGSGAAGAAGAGSSGSSTASDSPHASASAQPTKDSSSDSSASQGQSGGKSAPAPSTGSESAPAGGGVANAGNHRTIVGKLEYLAPGKLIVKPEAGGMDQAFFVANATKILGAAAICSDDPDDGVSLGGDGYGTAKCTVEQLEKAAKTSSVTVRVTMSTKSGAAETVEEKYHP</sequence>
<evidence type="ECO:0000256" key="1">
    <source>
        <dbReference type="SAM" id="MobiDB-lite"/>
    </source>
</evidence>
<keyword evidence="3" id="KW-1185">Reference proteome</keyword>
<accession>A0ABW1MT09</accession>
<organism evidence="2 3">
    <name type="scientific">Streptomyces ochraceiscleroticus</name>
    <dbReference type="NCBI Taxonomy" id="47761"/>
    <lineage>
        <taxon>Bacteria</taxon>
        <taxon>Bacillati</taxon>
        <taxon>Actinomycetota</taxon>
        <taxon>Actinomycetes</taxon>
        <taxon>Kitasatosporales</taxon>
        <taxon>Streptomycetaceae</taxon>
        <taxon>Streptomyces</taxon>
    </lineage>
</organism>